<dbReference type="AlphaFoldDB" id="A0A2H0WZH2"/>
<keyword evidence="9" id="KW-0862">Zinc</keyword>
<evidence type="ECO:0000256" key="15">
    <source>
        <dbReference type="ARBA" id="ARBA00039316"/>
    </source>
</evidence>
<accession>A0A2H0WZH2</accession>
<dbReference type="PANTHER" id="PTHR43152:SF3">
    <property type="entry name" value="UVRABC SYSTEM PROTEIN A"/>
    <property type="match status" value="1"/>
</dbReference>
<dbReference type="Gene3D" id="1.20.1580.10">
    <property type="entry name" value="ABC transporter ATPase like domain"/>
    <property type="match status" value="1"/>
</dbReference>
<evidence type="ECO:0000256" key="5">
    <source>
        <dbReference type="ARBA" id="ARBA00022741"/>
    </source>
</evidence>
<evidence type="ECO:0000313" key="19">
    <source>
        <dbReference type="Proteomes" id="UP000229574"/>
    </source>
</evidence>
<dbReference type="GO" id="GO:0008270">
    <property type="term" value="F:zinc ion binding"/>
    <property type="evidence" value="ECO:0007669"/>
    <property type="project" value="UniProtKB-KW"/>
</dbReference>
<comment type="subcellular location">
    <subcellularLocation>
        <location evidence="1">Cytoplasm</location>
    </subcellularLocation>
</comment>
<evidence type="ECO:0000256" key="7">
    <source>
        <dbReference type="ARBA" id="ARBA00022769"/>
    </source>
</evidence>
<dbReference type="PROSITE" id="PS00211">
    <property type="entry name" value="ABC_TRANSPORTER_1"/>
    <property type="match status" value="1"/>
</dbReference>
<comment type="similarity">
    <text evidence="14">Belongs to the ABC transporter superfamily. UvrA family.</text>
</comment>
<evidence type="ECO:0000256" key="8">
    <source>
        <dbReference type="ARBA" id="ARBA00022771"/>
    </source>
</evidence>
<dbReference type="GO" id="GO:0004518">
    <property type="term" value="F:nuclease activity"/>
    <property type="evidence" value="ECO:0007669"/>
    <property type="project" value="UniProtKB-KW"/>
</dbReference>
<dbReference type="NCBIfam" id="TIGR00630">
    <property type="entry name" value="uvra"/>
    <property type="match status" value="1"/>
</dbReference>
<dbReference type="Gene3D" id="3.40.50.300">
    <property type="entry name" value="P-loop containing nucleotide triphosphate hydrolases"/>
    <property type="match status" value="2"/>
</dbReference>
<gene>
    <name evidence="18" type="primary">uvrA</name>
    <name evidence="18" type="ORF">COT54_01575</name>
</gene>
<evidence type="ECO:0000256" key="4">
    <source>
        <dbReference type="ARBA" id="ARBA00022737"/>
    </source>
</evidence>
<keyword evidence="5" id="KW-0547">Nucleotide-binding</keyword>
<dbReference type="InterPro" id="IPR041552">
    <property type="entry name" value="UvrA_DNA-bd"/>
</dbReference>
<keyword evidence="7" id="KW-0228">DNA excision</keyword>
<feature type="domain" description="ABC transporter" evidence="17">
    <location>
        <begin position="275"/>
        <end position="609"/>
    </location>
</feature>
<evidence type="ECO:0000256" key="12">
    <source>
        <dbReference type="ARBA" id="ARBA00023125"/>
    </source>
</evidence>
<evidence type="ECO:0000256" key="16">
    <source>
        <dbReference type="ARBA" id="ARBA00042156"/>
    </source>
</evidence>
<dbReference type="GO" id="GO:0006289">
    <property type="term" value="P:nucleotide-excision repair"/>
    <property type="evidence" value="ECO:0007669"/>
    <property type="project" value="InterPro"/>
</dbReference>
<keyword evidence="2" id="KW-0963">Cytoplasm</keyword>
<dbReference type="GO" id="GO:0003677">
    <property type="term" value="F:DNA binding"/>
    <property type="evidence" value="ECO:0007669"/>
    <property type="project" value="UniProtKB-KW"/>
</dbReference>
<evidence type="ECO:0000256" key="3">
    <source>
        <dbReference type="ARBA" id="ARBA00022723"/>
    </source>
</evidence>
<reference evidence="19" key="1">
    <citation type="submission" date="2017-09" db="EMBL/GenBank/DDBJ databases">
        <title>Depth-based differentiation of microbial function through sediment-hosted aquifers and enrichment of novel symbionts in the deep terrestrial subsurface.</title>
        <authorList>
            <person name="Probst A.J."/>
            <person name="Ladd B."/>
            <person name="Jarett J.K."/>
            <person name="Geller-Mcgrath D.E."/>
            <person name="Sieber C.M.K."/>
            <person name="Emerson J.B."/>
            <person name="Anantharaman K."/>
            <person name="Thomas B.C."/>
            <person name="Malmstrom R."/>
            <person name="Stieglmeier M."/>
            <person name="Klingl A."/>
            <person name="Woyke T."/>
            <person name="Ryan C.M."/>
            <person name="Banfield J.F."/>
        </authorList>
    </citation>
    <scope>NUCLEOTIDE SEQUENCE [LARGE SCALE GENOMIC DNA]</scope>
</reference>
<keyword evidence="10" id="KW-0067">ATP-binding</keyword>
<protein>
    <recommendedName>
        <fullName evidence="15">UvrABC system protein A</fullName>
    </recommendedName>
    <alternativeName>
        <fullName evidence="16">Excinuclease ABC subunit A</fullName>
    </alternativeName>
</protein>
<comment type="caution">
    <text evidence="18">The sequence shown here is derived from an EMBL/GenBank/DDBJ whole genome shotgun (WGS) entry which is preliminary data.</text>
</comment>
<keyword evidence="13" id="KW-0234">DNA repair</keyword>
<dbReference type="GO" id="GO:0016887">
    <property type="term" value="F:ATP hydrolysis activity"/>
    <property type="evidence" value="ECO:0007669"/>
    <property type="project" value="InterPro"/>
</dbReference>
<evidence type="ECO:0000313" key="18">
    <source>
        <dbReference type="EMBL" id="PIS18017.1"/>
    </source>
</evidence>
<keyword evidence="3" id="KW-0479">Metal-binding</keyword>
<dbReference type="GO" id="GO:0005737">
    <property type="term" value="C:cytoplasm"/>
    <property type="evidence" value="ECO:0007669"/>
    <property type="project" value="UniProtKB-SubCell"/>
</dbReference>
<dbReference type="GO" id="GO:0005524">
    <property type="term" value="F:ATP binding"/>
    <property type="evidence" value="ECO:0007669"/>
    <property type="project" value="UniProtKB-KW"/>
</dbReference>
<proteinExistence type="inferred from homology"/>
<name>A0A2H0WZH2_9BACT</name>
<evidence type="ECO:0000256" key="6">
    <source>
        <dbReference type="ARBA" id="ARBA00022763"/>
    </source>
</evidence>
<dbReference type="InterPro" id="IPR027417">
    <property type="entry name" value="P-loop_NTPase"/>
</dbReference>
<sequence>MSLTTPLGDLSAREMHILLHGTGKKYVVAGTNKQGRPTKITEVWNGIVNRLEEKYFETQSEWSRLDLNQYMKEELCPTCLGAKLKAEVLAITIDGQNINELTHQSVTTLLQYFKNDLVSLLNPYESQVGDGIIKEVTSRLTFLHNVGLGYLDLARQSKTLSGGEQQRIRLASQIGTGLTGVLYVLDEPSIGLHSRDVDALIASLKRLVDLGNTLIVVEHDEKTIRAADYLVELGPSAGVHGGKLIAQGTVPEIIKDKHSLTGAYLSGDKTIPGEIRPLNTTSGTLKLEGCRSHNLKNLSLHLPLGNLIGITGVSGGGKSTLITETLYPALKYYLDGTFFDHMGTYDRLDGFHYLNSAYLVDQSPIGRTPRSNPATYVGFFDDIRDLFATTPDARLKGYDKGRFSFNIKGGRCEKCQGGGVIKIEMQFLSDVYVTCDVCHGKRYNEGTLSVKYKGMTIYDILNMTLAEGASFFKAYPRIYRKLELLVDVGLGYLKIGQPAPTLSGGEAQRIKLAHELGKREGNATLYILDEPTTGLHFDDINKLMVTLKCLVQKGNTVVVIEHNLDVIKNCQYLVDLGPEGGEAGGEIIFQGETRAILDVSNSYTAKYLKKYL</sequence>
<evidence type="ECO:0000256" key="13">
    <source>
        <dbReference type="ARBA" id="ARBA00023204"/>
    </source>
</evidence>
<evidence type="ECO:0000259" key="17">
    <source>
        <dbReference type="PROSITE" id="PS50893"/>
    </source>
</evidence>
<dbReference type="EMBL" id="PEYY01000069">
    <property type="protein sequence ID" value="PIS18017.1"/>
    <property type="molecule type" value="Genomic_DNA"/>
</dbReference>
<dbReference type="PROSITE" id="PS50893">
    <property type="entry name" value="ABC_TRANSPORTER_2"/>
    <property type="match status" value="1"/>
</dbReference>
<dbReference type="InterPro" id="IPR003439">
    <property type="entry name" value="ABC_transporter-like_ATP-bd"/>
</dbReference>
<evidence type="ECO:0000256" key="10">
    <source>
        <dbReference type="ARBA" id="ARBA00022840"/>
    </source>
</evidence>
<dbReference type="SUPFAM" id="SSF52540">
    <property type="entry name" value="P-loop containing nucleoside triphosphate hydrolases"/>
    <property type="match status" value="2"/>
</dbReference>
<keyword evidence="4" id="KW-0677">Repeat</keyword>
<keyword evidence="6" id="KW-0227">DNA damage</keyword>
<evidence type="ECO:0000256" key="2">
    <source>
        <dbReference type="ARBA" id="ARBA00022490"/>
    </source>
</evidence>
<dbReference type="InterPro" id="IPR004602">
    <property type="entry name" value="UvrA"/>
</dbReference>
<evidence type="ECO:0000256" key="14">
    <source>
        <dbReference type="ARBA" id="ARBA00038000"/>
    </source>
</evidence>
<dbReference type="Pfam" id="PF17755">
    <property type="entry name" value="UvrA_DNA-bind"/>
    <property type="match status" value="1"/>
</dbReference>
<keyword evidence="11" id="KW-0267">Excision nuclease</keyword>
<dbReference type="GO" id="GO:0009380">
    <property type="term" value="C:excinuclease repair complex"/>
    <property type="evidence" value="ECO:0007669"/>
    <property type="project" value="InterPro"/>
</dbReference>
<dbReference type="Proteomes" id="UP000229574">
    <property type="component" value="Unassembled WGS sequence"/>
</dbReference>
<keyword evidence="8" id="KW-0863">Zinc-finger</keyword>
<dbReference type="InterPro" id="IPR017871">
    <property type="entry name" value="ABC_transporter-like_CS"/>
</dbReference>
<evidence type="ECO:0000256" key="11">
    <source>
        <dbReference type="ARBA" id="ARBA00022881"/>
    </source>
</evidence>
<keyword evidence="12" id="KW-0238">DNA-binding</keyword>
<evidence type="ECO:0000256" key="1">
    <source>
        <dbReference type="ARBA" id="ARBA00004496"/>
    </source>
</evidence>
<evidence type="ECO:0000256" key="9">
    <source>
        <dbReference type="ARBA" id="ARBA00022833"/>
    </source>
</evidence>
<dbReference type="PANTHER" id="PTHR43152">
    <property type="entry name" value="UVRABC SYSTEM PROTEIN A"/>
    <property type="match status" value="1"/>
</dbReference>
<organism evidence="18 19">
    <name type="scientific">Candidatus Collierbacteria bacterium CG09_land_8_20_14_0_10_46_12</name>
    <dbReference type="NCBI Taxonomy" id="1974533"/>
    <lineage>
        <taxon>Bacteria</taxon>
        <taxon>Candidatus Collieribacteriota</taxon>
    </lineage>
</organism>